<comment type="similarity">
    <text evidence="1">Belongs to the eukaryotic initiation factor 4G family.</text>
</comment>
<dbReference type="Gene3D" id="1.25.40.180">
    <property type="match status" value="1"/>
</dbReference>
<sequence>MNIRRFPHVIVISDEPLSTPHQVSTSEEIKKMPKLNTQHQAGKVDVAKWLDSIETSPYNPGNEVNAKPTLSEQTPENLRHLLPKLREIVSPSTTEGSGAHSLQSLVLITLHDAIQQPHQARQYAVFCKYILDNISPDIKDENLRDRNGNPFSGASLFRKYLLNPCQEEFSQIWDPEIRVSPDVPDELSAKLGLGVLAFLGELYMVDMLTDRIIHECIKSMLANRNMPVEARVEALTTFLRIVGAKMDTKIGAVLMMDVYFSKIGAMTKDPTLPSRLKTMLQDIIGLRQASWPPVL</sequence>
<dbReference type="PANTHER" id="PTHR23253:SF9">
    <property type="entry name" value="EUKARYOTIC TRANSLATION INITIATION FACTOR 4 GAMMA 2"/>
    <property type="match status" value="1"/>
</dbReference>
<name>A0ABR4HEM0_9EURO</name>
<evidence type="ECO:0000259" key="4">
    <source>
        <dbReference type="SMART" id="SM00543"/>
    </source>
</evidence>
<organism evidence="5 6">
    <name type="scientific">Aspergillus cavernicola</name>
    <dbReference type="NCBI Taxonomy" id="176166"/>
    <lineage>
        <taxon>Eukaryota</taxon>
        <taxon>Fungi</taxon>
        <taxon>Dikarya</taxon>
        <taxon>Ascomycota</taxon>
        <taxon>Pezizomycotina</taxon>
        <taxon>Eurotiomycetes</taxon>
        <taxon>Eurotiomycetidae</taxon>
        <taxon>Eurotiales</taxon>
        <taxon>Aspergillaceae</taxon>
        <taxon>Aspergillus</taxon>
        <taxon>Aspergillus subgen. Nidulantes</taxon>
    </lineage>
</organism>
<evidence type="ECO:0000313" key="5">
    <source>
        <dbReference type="EMBL" id="KAL2813937.1"/>
    </source>
</evidence>
<evidence type="ECO:0000256" key="1">
    <source>
        <dbReference type="ARBA" id="ARBA00005775"/>
    </source>
</evidence>
<dbReference type="Pfam" id="PF02854">
    <property type="entry name" value="MIF4G"/>
    <property type="match status" value="1"/>
</dbReference>
<dbReference type="InterPro" id="IPR003890">
    <property type="entry name" value="MIF4G-like_typ-3"/>
</dbReference>
<comment type="caution">
    <text evidence="5">The sequence shown here is derived from an EMBL/GenBank/DDBJ whole genome shotgun (WGS) entry which is preliminary data.</text>
</comment>
<dbReference type="SUPFAM" id="SSF48371">
    <property type="entry name" value="ARM repeat"/>
    <property type="match status" value="1"/>
</dbReference>
<dbReference type="EMBL" id="JBFXLS010000134">
    <property type="protein sequence ID" value="KAL2813937.1"/>
    <property type="molecule type" value="Genomic_DNA"/>
</dbReference>
<dbReference type="SMART" id="SM00543">
    <property type="entry name" value="MIF4G"/>
    <property type="match status" value="1"/>
</dbReference>
<gene>
    <name evidence="5" type="ORF">BDW59DRAFT_154549</name>
</gene>
<keyword evidence="3" id="KW-0648">Protein biosynthesis</keyword>
<evidence type="ECO:0000256" key="2">
    <source>
        <dbReference type="ARBA" id="ARBA00022540"/>
    </source>
</evidence>
<reference evidence="5 6" key="1">
    <citation type="submission" date="2024-07" db="EMBL/GenBank/DDBJ databases">
        <title>Section-level genome sequencing and comparative genomics of Aspergillus sections Usti and Cavernicolus.</title>
        <authorList>
            <consortium name="Lawrence Berkeley National Laboratory"/>
            <person name="Nybo J.L."/>
            <person name="Vesth T.C."/>
            <person name="Theobald S."/>
            <person name="Frisvad J.C."/>
            <person name="Larsen T.O."/>
            <person name="Kjaerboelling I."/>
            <person name="Rothschild-Mancinelli K."/>
            <person name="Lyhne E.K."/>
            <person name="Kogle M.E."/>
            <person name="Barry K."/>
            <person name="Clum A."/>
            <person name="Na H."/>
            <person name="Ledsgaard L."/>
            <person name="Lin J."/>
            <person name="Lipzen A."/>
            <person name="Kuo A."/>
            <person name="Riley R."/>
            <person name="Mondo S."/>
            <person name="LaButti K."/>
            <person name="Haridas S."/>
            <person name="Pangalinan J."/>
            <person name="Salamov A.A."/>
            <person name="Simmons B.A."/>
            <person name="Magnuson J.K."/>
            <person name="Chen J."/>
            <person name="Drula E."/>
            <person name="Henrissat B."/>
            <person name="Wiebenga A."/>
            <person name="Lubbers R.J."/>
            <person name="Gomes A.C."/>
            <person name="Makela M.R."/>
            <person name="Stajich J."/>
            <person name="Grigoriev I.V."/>
            <person name="Mortensen U.H."/>
            <person name="De vries R.P."/>
            <person name="Baker S.E."/>
            <person name="Andersen M.R."/>
        </authorList>
    </citation>
    <scope>NUCLEOTIDE SEQUENCE [LARGE SCALE GENOMIC DNA]</scope>
    <source>
        <strain evidence="5 6">CBS 600.67</strain>
    </source>
</reference>
<accession>A0ABR4HEM0</accession>
<keyword evidence="6" id="KW-1185">Reference proteome</keyword>
<dbReference type="PANTHER" id="PTHR23253">
    <property type="entry name" value="EUKARYOTIC TRANSLATION INITIATION FACTOR 4 GAMMA"/>
    <property type="match status" value="1"/>
</dbReference>
<proteinExistence type="inferred from homology"/>
<evidence type="ECO:0000256" key="3">
    <source>
        <dbReference type="ARBA" id="ARBA00022917"/>
    </source>
</evidence>
<dbReference type="InterPro" id="IPR016024">
    <property type="entry name" value="ARM-type_fold"/>
</dbReference>
<protein>
    <submittedName>
        <fullName evidence="5">Armadillo-type protein</fullName>
    </submittedName>
</protein>
<evidence type="ECO:0000313" key="6">
    <source>
        <dbReference type="Proteomes" id="UP001610335"/>
    </source>
</evidence>
<dbReference type="Proteomes" id="UP001610335">
    <property type="component" value="Unassembled WGS sequence"/>
</dbReference>
<keyword evidence="2" id="KW-0396">Initiation factor</keyword>
<feature type="domain" description="MIF4G" evidence="4">
    <location>
        <begin position="63"/>
        <end position="290"/>
    </location>
</feature>